<evidence type="ECO:0000259" key="5">
    <source>
        <dbReference type="PROSITE" id="PS51898"/>
    </source>
</evidence>
<dbReference type="InterPro" id="IPR002104">
    <property type="entry name" value="Integrase_catalytic"/>
</dbReference>
<dbReference type="Pfam" id="PF13495">
    <property type="entry name" value="Phage_int_SAM_4"/>
    <property type="match status" value="1"/>
</dbReference>
<dbReference type="PROSITE" id="PS51898">
    <property type="entry name" value="TYR_RECOMBINASE"/>
    <property type="match status" value="1"/>
</dbReference>
<comment type="similarity">
    <text evidence="1">Belongs to the 'phage' integrase family.</text>
</comment>
<keyword evidence="7" id="KW-1185">Reference proteome</keyword>
<dbReference type="PANTHER" id="PTHR30349">
    <property type="entry name" value="PHAGE INTEGRASE-RELATED"/>
    <property type="match status" value="1"/>
</dbReference>
<dbReference type="GO" id="GO:0006310">
    <property type="term" value="P:DNA recombination"/>
    <property type="evidence" value="ECO:0007669"/>
    <property type="project" value="UniProtKB-KW"/>
</dbReference>
<dbReference type="GO" id="GO:0015074">
    <property type="term" value="P:DNA integration"/>
    <property type="evidence" value="ECO:0007669"/>
    <property type="project" value="UniProtKB-KW"/>
</dbReference>
<sequence>MTKVNATIRLNPIKIQNQKFIKLSFPMTDGIKKLIKTLPNVKWSQELECVYILDGYKSIQAVFTTFKGIAWVDTKAVFQSNNKEALTQEEEGSYELLYKKIQQQYPKHKAIHLNALVKKLELYRYALNTATTYASMLHRYLEHLDQKGYKDIRSIEEGQQSKTLLEQFLFHLVSVEKKSDSYQNQALNAVKFYLEKVLERDYCYYNVQRPRKKDKLPVVLSTEEIKSIFSNIKNLKHKAILMTIYSAGLRIGELIDLEIKDIDSKRMLIRVVEGKGNKDRNTILSEKNLQILRAYFKVYRPKKYLFEGEKEGNKYSRTSVAKILKRAVSKSKIQKKVTVHTLRHTFATHLLENGVDLRYIQSLLGHNSAMTTQIYTHVSTKVVSEIKSPLDNL</sequence>
<dbReference type="AlphaFoldDB" id="A0A7X9XCW5"/>
<reference evidence="6 7" key="1">
    <citation type="submission" date="2020-04" db="EMBL/GenBank/DDBJ databases">
        <title>Flammeovirga sp. SR4, a novel species isolated from seawater.</title>
        <authorList>
            <person name="Wang X."/>
        </authorList>
    </citation>
    <scope>NUCLEOTIDE SEQUENCE [LARGE SCALE GENOMIC DNA]</scope>
    <source>
        <strain evidence="6 7">ATCC 23126</strain>
    </source>
</reference>
<dbReference type="InterPro" id="IPR011010">
    <property type="entry name" value="DNA_brk_join_enz"/>
</dbReference>
<dbReference type="InterPro" id="IPR010998">
    <property type="entry name" value="Integrase_recombinase_N"/>
</dbReference>
<evidence type="ECO:0000256" key="2">
    <source>
        <dbReference type="ARBA" id="ARBA00022908"/>
    </source>
</evidence>
<dbReference type="EMBL" id="JABANE010000139">
    <property type="protein sequence ID" value="NME72160.1"/>
    <property type="molecule type" value="Genomic_DNA"/>
</dbReference>
<evidence type="ECO:0000256" key="3">
    <source>
        <dbReference type="ARBA" id="ARBA00023125"/>
    </source>
</evidence>
<proteinExistence type="inferred from homology"/>
<feature type="domain" description="Tyr recombinase" evidence="5">
    <location>
        <begin position="215"/>
        <end position="388"/>
    </location>
</feature>
<dbReference type="InterPro" id="IPR004107">
    <property type="entry name" value="Integrase_SAM-like_N"/>
</dbReference>
<dbReference type="Gene3D" id="1.10.443.10">
    <property type="entry name" value="Intergrase catalytic core"/>
    <property type="match status" value="1"/>
</dbReference>
<evidence type="ECO:0000313" key="6">
    <source>
        <dbReference type="EMBL" id="NME72160.1"/>
    </source>
</evidence>
<dbReference type="Gene3D" id="1.10.150.130">
    <property type="match status" value="1"/>
</dbReference>
<keyword evidence="2" id="KW-0229">DNA integration</keyword>
<dbReference type="SUPFAM" id="SSF56349">
    <property type="entry name" value="DNA breaking-rejoining enzymes"/>
    <property type="match status" value="1"/>
</dbReference>
<dbReference type="InterPro" id="IPR013762">
    <property type="entry name" value="Integrase-like_cat_sf"/>
</dbReference>
<evidence type="ECO:0000256" key="4">
    <source>
        <dbReference type="ARBA" id="ARBA00023172"/>
    </source>
</evidence>
<protein>
    <submittedName>
        <fullName evidence="6">Tyrosine-type recombinase/integrase</fullName>
    </submittedName>
</protein>
<dbReference type="Pfam" id="PF00589">
    <property type="entry name" value="Phage_integrase"/>
    <property type="match status" value="1"/>
</dbReference>
<organism evidence="6 7">
    <name type="scientific">Flammeovirga aprica JL-4</name>
    <dbReference type="NCBI Taxonomy" id="694437"/>
    <lineage>
        <taxon>Bacteria</taxon>
        <taxon>Pseudomonadati</taxon>
        <taxon>Bacteroidota</taxon>
        <taxon>Cytophagia</taxon>
        <taxon>Cytophagales</taxon>
        <taxon>Flammeovirgaceae</taxon>
        <taxon>Flammeovirga</taxon>
    </lineage>
</organism>
<evidence type="ECO:0000256" key="1">
    <source>
        <dbReference type="ARBA" id="ARBA00008857"/>
    </source>
</evidence>
<keyword evidence="4" id="KW-0233">DNA recombination</keyword>
<dbReference type="InterPro" id="IPR050090">
    <property type="entry name" value="Tyrosine_recombinase_XerCD"/>
</dbReference>
<accession>A0A7X9XCW5</accession>
<keyword evidence="3" id="KW-0238">DNA-binding</keyword>
<evidence type="ECO:0000313" key="7">
    <source>
        <dbReference type="Proteomes" id="UP000576082"/>
    </source>
</evidence>
<dbReference type="PANTHER" id="PTHR30349:SF41">
    <property type="entry name" value="INTEGRASE_RECOMBINASE PROTEIN MJ0367-RELATED"/>
    <property type="match status" value="1"/>
</dbReference>
<name>A0A7X9XCW5_9BACT</name>
<dbReference type="GO" id="GO:0003677">
    <property type="term" value="F:DNA binding"/>
    <property type="evidence" value="ECO:0007669"/>
    <property type="project" value="UniProtKB-KW"/>
</dbReference>
<dbReference type="Proteomes" id="UP000576082">
    <property type="component" value="Unassembled WGS sequence"/>
</dbReference>
<gene>
    <name evidence="6" type="ORF">HHU12_29635</name>
</gene>
<comment type="caution">
    <text evidence="6">The sequence shown here is derived from an EMBL/GenBank/DDBJ whole genome shotgun (WGS) entry which is preliminary data.</text>
</comment>
<dbReference type="RefSeq" id="WP_169660354.1">
    <property type="nucleotide sequence ID" value="NZ_JABANE010000139.1"/>
</dbReference>